<organism evidence="9">
    <name type="scientific">Haemonchus placei</name>
    <name type="common">Barber's pole worm</name>
    <dbReference type="NCBI Taxonomy" id="6290"/>
    <lineage>
        <taxon>Eukaryota</taxon>
        <taxon>Metazoa</taxon>
        <taxon>Ecdysozoa</taxon>
        <taxon>Nematoda</taxon>
        <taxon>Chromadorea</taxon>
        <taxon>Rhabditida</taxon>
        <taxon>Rhabditina</taxon>
        <taxon>Rhabditomorpha</taxon>
        <taxon>Strongyloidea</taxon>
        <taxon>Trichostrongylidae</taxon>
        <taxon>Haemonchus</taxon>
    </lineage>
</organism>
<dbReference type="InterPro" id="IPR000276">
    <property type="entry name" value="GPCR_Rhodpsn"/>
</dbReference>
<feature type="transmembrane region" description="Helical" evidence="5">
    <location>
        <begin position="12"/>
        <end position="32"/>
    </location>
</feature>
<dbReference type="AlphaFoldDB" id="A0A0N4X181"/>
<dbReference type="PROSITE" id="PS50262">
    <property type="entry name" value="G_PROTEIN_RECEP_F1_2"/>
    <property type="match status" value="1"/>
</dbReference>
<keyword evidence="8" id="KW-1185">Reference proteome</keyword>
<dbReference type="InterPro" id="IPR019420">
    <property type="entry name" value="7TM_GPCR_serpentine_rcpt_Srbc"/>
</dbReference>
<feature type="transmembrane region" description="Helical" evidence="5">
    <location>
        <begin position="225"/>
        <end position="252"/>
    </location>
</feature>
<evidence type="ECO:0000256" key="2">
    <source>
        <dbReference type="ARBA" id="ARBA00022692"/>
    </source>
</evidence>
<dbReference type="CDD" id="cd00637">
    <property type="entry name" value="7tm_classA_rhodopsin-like"/>
    <property type="match status" value="1"/>
</dbReference>
<feature type="transmembrane region" description="Helical" evidence="5">
    <location>
        <begin position="44"/>
        <end position="70"/>
    </location>
</feature>
<keyword evidence="2 5" id="KW-0812">Transmembrane</keyword>
<dbReference type="InterPro" id="IPR052322">
    <property type="entry name" value="Mito_rRNA_Mtase_NSUN4"/>
</dbReference>
<reference evidence="9" key="1">
    <citation type="submission" date="2017-02" db="UniProtKB">
        <authorList>
            <consortium name="WormBaseParasite"/>
        </authorList>
    </citation>
    <scope>IDENTIFICATION</scope>
</reference>
<protein>
    <submittedName>
        <fullName evidence="9">G_PROTEIN_RECEP_F1_2 domain-containing protein</fullName>
    </submittedName>
</protein>
<dbReference type="WBParaSite" id="HPLM_0001806501-mRNA-1">
    <property type="protein sequence ID" value="HPLM_0001806501-mRNA-1"/>
    <property type="gene ID" value="HPLM_0001806501"/>
</dbReference>
<dbReference type="SUPFAM" id="SSF81321">
    <property type="entry name" value="Family A G protein-coupled receptor-like"/>
    <property type="match status" value="1"/>
</dbReference>
<dbReference type="PANTHER" id="PTHR46955:SF3">
    <property type="entry name" value="G_PROTEIN_RECEP_F1_2 DOMAIN-CONTAINING PROTEIN"/>
    <property type="match status" value="1"/>
</dbReference>
<feature type="transmembrane region" description="Helical" evidence="5">
    <location>
        <begin position="180"/>
        <end position="198"/>
    </location>
</feature>
<proteinExistence type="predicted"/>
<evidence type="ECO:0000256" key="1">
    <source>
        <dbReference type="ARBA" id="ARBA00004370"/>
    </source>
</evidence>
<dbReference type="InterPro" id="IPR017452">
    <property type="entry name" value="GPCR_Rhodpsn_7TM"/>
</dbReference>
<evidence type="ECO:0000313" key="7">
    <source>
        <dbReference type="EMBL" id="VDO68683.1"/>
    </source>
</evidence>
<dbReference type="GO" id="GO:0004930">
    <property type="term" value="F:G protein-coupled receptor activity"/>
    <property type="evidence" value="ECO:0007669"/>
    <property type="project" value="InterPro"/>
</dbReference>
<keyword evidence="3 5" id="KW-1133">Transmembrane helix</keyword>
<accession>A0A0N4X181</accession>
<dbReference type="Gene3D" id="1.20.1070.10">
    <property type="entry name" value="Rhodopsin 7-helix transmembrane proteins"/>
    <property type="match status" value="1"/>
</dbReference>
<evidence type="ECO:0000313" key="9">
    <source>
        <dbReference type="WBParaSite" id="HPLM_0001806501-mRNA-1"/>
    </source>
</evidence>
<keyword evidence="4 5" id="KW-0472">Membrane</keyword>
<dbReference type="Proteomes" id="UP000268014">
    <property type="component" value="Unassembled WGS sequence"/>
</dbReference>
<dbReference type="SMART" id="SM01381">
    <property type="entry name" value="7TM_GPCR_Srsx"/>
    <property type="match status" value="1"/>
</dbReference>
<name>A0A0N4X181_HAEPC</name>
<gene>
    <name evidence="7" type="ORF">HPLM_LOCUS18057</name>
</gene>
<evidence type="ECO:0000259" key="6">
    <source>
        <dbReference type="PROSITE" id="PS50262"/>
    </source>
</evidence>
<comment type="subcellular location">
    <subcellularLocation>
        <location evidence="1">Membrane</location>
    </subcellularLocation>
</comment>
<reference evidence="7 8" key="2">
    <citation type="submission" date="2018-11" db="EMBL/GenBank/DDBJ databases">
        <authorList>
            <consortium name="Pathogen Informatics"/>
        </authorList>
    </citation>
    <scope>NUCLEOTIDE SEQUENCE [LARGE SCALE GENOMIC DNA]</scope>
    <source>
        <strain evidence="7 8">MHpl1</strain>
    </source>
</reference>
<feature type="transmembrane region" description="Helical" evidence="5">
    <location>
        <begin position="258"/>
        <end position="280"/>
    </location>
</feature>
<dbReference type="EMBL" id="UZAF01020310">
    <property type="protein sequence ID" value="VDO68683.1"/>
    <property type="molecule type" value="Genomic_DNA"/>
</dbReference>
<dbReference type="OrthoDB" id="5842325at2759"/>
<sequence>MITNSISLYVDVFLLIVCVLQILANFIVLLAWGTSKRLLCNDNLILLVSLAFIDFVYAVLQFPYLIILIAGTKPDGVPLDYDPWIIVPLAGPSAALMKSGCTITTAIAVDRVFALYFPVQYYKRSKRYWSIGAFVFAILLAFIDWIVLQVTVTIRPMPYCTSFGCFTNDVFRTYWGLSNMLMNLLSCLLTMVIVYCLCRGSRKSSLSNEIERQNRHRIDKNANRVAIYILLVSALMGVVPGCLNGLGLFVYLPVLDEISFFVGTCATLSGLSHAFIFAMAHREIRQTILNQIFCLNYKQRVQHTSTVSTLFQRQTRRRSSTVTY</sequence>
<dbReference type="GO" id="GO:0016020">
    <property type="term" value="C:membrane"/>
    <property type="evidence" value="ECO:0007669"/>
    <property type="project" value="UniProtKB-SubCell"/>
</dbReference>
<evidence type="ECO:0000256" key="3">
    <source>
        <dbReference type="ARBA" id="ARBA00022989"/>
    </source>
</evidence>
<dbReference type="Pfam" id="PF10316">
    <property type="entry name" value="7TM_GPCR_Srbc"/>
    <property type="match status" value="1"/>
</dbReference>
<evidence type="ECO:0000256" key="5">
    <source>
        <dbReference type="SAM" id="Phobius"/>
    </source>
</evidence>
<dbReference type="PANTHER" id="PTHR46955">
    <property type="entry name" value="PROTEIN CBG01349-RELATED"/>
    <property type="match status" value="1"/>
</dbReference>
<evidence type="ECO:0000313" key="8">
    <source>
        <dbReference type="Proteomes" id="UP000268014"/>
    </source>
</evidence>
<feature type="transmembrane region" description="Helical" evidence="5">
    <location>
        <begin position="128"/>
        <end position="148"/>
    </location>
</feature>
<feature type="domain" description="G-protein coupled receptors family 1 profile" evidence="6">
    <location>
        <begin position="24"/>
        <end position="324"/>
    </location>
</feature>
<evidence type="ECO:0000256" key="4">
    <source>
        <dbReference type="ARBA" id="ARBA00023136"/>
    </source>
</evidence>
<dbReference type="OMA" id="FEQRINC"/>